<feature type="disulfide bond" evidence="3">
    <location>
        <begin position="169"/>
        <end position="184"/>
    </location>
</feature>
<dbReference type="Pfam" id="PF00057">
    <property type="entry name" value="Ldl_recept_a"/>
    <property type="match status" value="2"/>
</dbReference>
<feature type="chain" id="PRO_5035718562" evidence="5">
    <location>
        <begin position="23"/>
        <end position="838"/>
    </location>
</feature>
<evidence type="ECO:0000256" key="3">
    <source>
        <dbReference type="PROSITE-ProRule" id="PRU00124"/>
    </source>
</evidence>
<feature type="disulfide bond" evidence="3">
    <location>
        <begin position="542"/>
        <end position="560"/>
    </location>
</feature>
<dbReference type="InterPro" id="IPR036055">
    <property type="entry name" value="LDL_receptor-like_sf"/>
</dbReference>
<dbReference type="PROSITE" id="PS01180">
    <property type="entry name" value="CUB"/>
    <property type="match status" value="2"/>
</dbReference>
<dbReference type="CDD" id="cd00041">
    <property type="entry name" value="CUB"/>
    <property type="match status" value="2"/>
</dbReference>
<dbReference type="SUPFAM" id="SSF49854">
    <property type="entry name" value="Spermadhesin, CUB domain"/>
    <property type="match status" value="2"/>
</dbReference>
<dbReference type="Gene3D" id="2.60.120.290">
    <property type="entry name" value="Spermadhesin, CUB domain"/>
    <property type="match status" value="2"/>
</dbReference>
<protein>
    <submittedName>
        <fullName evidence="8">Plasminogen-like protein</fullName>
    </submittedName>
</protein>
<evidence type="ECO:0000313" key="8">
    <source>
        <dbReference type="EMBL" id="KAF8792376.1"/>
    </source>
</evidence>
<dbReference type="Proteomes" id="UP000807504">
    <property type="component" value="Unassembled WGS sequence"/>
</dbReference>
<keyword evidence="4" id="KW-0378">Hydrolase</keyword>
<dbReference type="PROSITE" id="PS00135">
    <property type="entry name" value="TRYPSIN_SER"/>
    <property type="match status" value="1"/>
</dbReference>
<keyword evidence="1 3" id="KW-1015">Disulfide bond</keyword>
<dbReference type="SMART" id="SM00020">
    <property type="entry name" value="Tryp_SPc"/>
    <property type="match status" value="2"/>
</dbReference>
<feature type="disulfide bond" evidence="3">
    <location>
        <begin position="554"/>
        <end position="569"/>
    </location>
</feature>
<reference evidence="8" key="2">
    <citation type="submission" date="2020-06" db="EMBL/GenBank/DDBJ databases">
        <authorList>
            <person name="Sheffer M."/>
        </authorList>
    </citation>
    <scope>NUCLEOTIDE SEQUENCE</scope>
</reference>
<feature type="domain" description="Peptidase S1" evidence="7">
    <location>
        <begin position="131"/>
        <end position="413"/>
    </location>
</feature>
<dbReference type="InterPro" id="IPR000859">
    <property type="entry name" value="CUB_dom"/>
</dbReference>
<evidence type="ECO:0000256" key="5">
    <source>
        <dbReference type="SAM" id="SignalP"/>
    </source>
</evidence>
<evidence type="ECO:0000259" key="6">
    <source>
        <dbReference type="PROSITE" id="PS01180"/>
    </source>
</evidence>
<evidence type="ECO:0000256" key="4">
    <source>
        <dbReference type="RuleBase" id="RU363034"/>
    </source>
</evidence>
<dbReference type="GO" id="GO:0004252">
    <property type="term" value="F:serine-type endopeptidase activity"/>
    <property type="evidence" value="ECO:0007669"/>
    <property type="project" value="InterPro"/>
</dbReference>
<dbReference type="InterPro" id="IPR001314">
    <property type="entry name" value="Peptidase_S1A"/>
</dbReference>
<dbReference type="EMBL" id="JABXBU010000003">
    <property type="protein sequence ID" value="KAF8792376.1"/>
    <property type="molecule type" value="Genomic_DNA"/>
</dbReference>
<feature type="domain" description="CUB" evidence="6">
    <location>
        <begin position="29"/>
        <end position="144"/>
    </location>
</feature>
<dbReference type="Pfam" id="PF00431">
    <property type="entry name" value="CUB"/>
    <property type="match status" value="2"/>
</dbReference>
<evidence type="ECO:0000256" key="1">
    <source>
        <dbReference type="ARBA" id="ARBA00023157"/>
    </source>
</evidence>
<dbReference type="PROSITE" id="PS00134">
    <property type="entry name" value="TRYPSIN_HIS"/>
    <property type="match status" value="1"/>
</dbReference>
<evidence type="ECO:0000256" key="2">
    <source>
        <dbReference type="PROSITE-ProRule" id="PRU00059"/>
    </source>
</evidence>
<keyword evidence="4" id="KW-0645">Protease</keyword>
<dbReference type="PROSITE" id="PS50068">
    <property type="entry name" value="LDLRA_2"/>
    <property type="match status" value="2"/>
</dbReference>
<dbReference type="CDD" id="cd00112">
    <property type="entry name" value="LDLa"/>
    <property type="match status" value="2"/>
</dbReference>
<accession>A0A8T0FN92</accession>
<feature type="domain" description="CUB" evidence="6">
    <location>
        <begin position="417"/>
        <end position="529"/>
    </location>
</feature>
<dbReference type="Gene3D" id="4.10.400.10">
    <property type="entry name" value="Low-density Lipoprotein Receptor"/>
    <property type="match status" value="2"/>
</dbReference>
<feature type="disulfide bond" evidence="3">
    <location>
        <begin position="157"/>
        <end position="175"/>
    </location>
</feature>
<dbReference type="InterPro" id="IPR009003">
    <property type="entry name" value="Peptidase_S1_PA"/>
</dbReference>
<dbReference type="FunFam" id="2.40.10.10:FF:000166">
    <property type="entry name" value="Trypsin"/>
    <property type="match status" value="1"/>
</dbReference>
<comment type="caution">
    <text evidence="8">The sequence shown here is derived from an EMBL/GenBank/DDBJ whole genome shotgun (WGS) entry which is preliminary data.</text>
</comment>
<keyword evidence="5" id="KW-0732">Signal</keyword>
<dbReference type="AlphaFoldDB" id="A0A8T0FN92"/>
<organism evidence="8 9">
    <name type="scientific">Argiope bruennichi</name>
    <name type="common">Wasp spider</name>
    <name type="synonym">Aranea bruennichi</name>
    <dbReference type="NCBI Taxonomy" id="94029"/>
    <lineage>
        <taxon>Eukaryota</taxon>
        <taxon>Metazoa</taxon>
        <taxon>Ecdysozoa</taxon>
        <taxon>Arthropoda</taxon>
        <taxon>Chelicerata</taxon>
        <taxon>Arachnida</taxon>
        <taxon>Araneae</taxon>
        <taxon>Araneomorphae</taxon>
        <taxon>Entelegynae</taxon>
        <taxon>Araneoidea</taxon>
        <taxon>Araneidae</taxon>
        <taxon>Argiope</taxon>
    </lineage>
</organism>
<dbReference type="Pfam" id="PF00089">
    <property type="entry name" value="Trypsin"/>
    <property type="match status" value="2"/>
</dbReference>
<reference evidence="8" key="1">
    <citation type="journal article" date="2020" name="bioRxiv">
        <title>Chromosome-level reference genome of the European wasp spider Argiope bruennichi: a resource for studies on range expansion and evolutionary adaptation.</title>
        <authorList>
            <person name="Sheffer M.M."/>
            <person name="Hoppe A."/>
            <person name="Krehenwinkel H."/>
            <person name="Uhl G."/>
            <person name="Kuss A.W."/>
            <person name="Jensen L."/>
            <person name="Jensen C."/>
            <person name="Gillespie R.G."/>
            <person name="Hoff K.J."/>
            <person name="Prost S."/>
        </authorList>
    </citation>
    <scope>NUCLEOTIDE SEQUENCE</scope>
</reference>
<dbReference type="FunFam" id="2.60.120.290:FF:000005">
    <property type="entry name" value="Procollagen C-endopeptidase enhancer 1"/>
    <property type="match status" value="1"/>
</dbReference>
<dbReference type="PANTHER" id="PTHR24252">
    <property type="entry name" value="ACROSIN-RELATED"/>
    <property type="match status" value="1"/>
</dbReference>
<evidence type="ECO:0000313" key="9">
    <source>
        <dbReference type="Proteomes" id="UP000807504"/>
    </source>
</evidence>
<name>A0A8T0FN92_ARGBR</name>
<dbReference type="GO" id="GO:0006508">
    <property type="term" value="P:proteolysis"/>
    <property type="evidence" value="ECO:0007669"/>
    <property type="project" value="UniProtKB-KW"/>
</dbReference>
<gene>
    <name evidence="8" type="ORF">HNY73_003979</name>
</gene>
<dbReference type="PROSITE" id="PS50240">
    <property type="entry name" value="TRYPSIN_DOM"/>
    <property type="match status" value="2"/>
</dbReference>
<feature type="signal peptide" evidence="5">
    <location>
        <begin position="1"/>
        <end position="22"/>
    </location>
</feature>
<dbReference type="SUPFAM" id="SSF50494">
    <property type="entry name" value="Trypsin-like serine proteases"/>
    <property type="match status" value="2"/>
</dbReference>
<dbReference type="InterPro" id="IPR018114">
    <property type="entry name" value="TRYPSIN_HIS"/>
</dbReference>
<feature type="disulfide bond" evidence="3">
    <location>
        <begin position="535"/>
        <end position="547"/>
    </location>
</feature>
<dbReference type="PANTHER" id="PTHR24252:SF7">
    <property type="entry name" value="HYALIN"/>
    <property type="match status" value="1"/>
</dbReference>
<sequence>MIRLLFFSIVVKFLLLATLAAGETDDYQCSGYHEYDASRKGNLSSPLYGQRAQYPPNLFCQYKIKAPVGHRIKVTFKDFDLDLSSRCTQDQLVIYGKNYRGVLGTFCGHELPRPILSIDNEINLVFKTDFIQGGKGYLLEYESGPNMQLCKPGTKVCRNRNCYNPSKVCDGVDDCGDGTDEEGCSLYVVCIKYDPYLNRSASGVHPIRTASDPHQIRKANPGDIKIVLGSHGKFTKTPYQQVRMSAKVISYPELLGADIQNYKLLDDVSLIRLNAPVQLNAGVHPACLPTFGHNPLPGWHCYATGWGETRGTGSSHALKQTLQIAQPREKCQVSNELSQVCVGNTGLSACHGDSGGPLQCQISDRWFVMGAASYVTTSDLNNRGLCAGPGAHTLYLFGIIFITLVAWIDAESDYYLCKIETYDASLKGTISSPLYGKLSYPISVNCKYKIKAPLGQKIKITFKDFDLYPSKYCYHRLVITGKEGRIIVVLCGNQLPRPILSDEGEDLKLEFYTDFYGSGRGFLLEYESGPDLQLCETGESACANRNCFKPEKKCDGVDDCGDGTDEENCNFPVVVFPRNCGVQIIKPKEGYDRLIGGEEATPNSWPWQVSLSNAKIEPIGHFCGGTLINSLWVLTAAHCIARRYAAMNIIVGAHNLGNTTSYQQTRRSVKVIAFPELKGEKIKDYRVDLALVKMNAPITFNAGVQPACLPDFSFKPPVHWQCYVTGWGETRGSGFSNSLKQLLVEVRPDEDCKGMYEKGTGVCVWKAKQGVCHGDSGGPVQCQVAEKYYVFGASSAFYSSFVSKWDDTSRCAGMLSQGGYAGTHGRIKWIKYIIEKYT</sequence>
<dbReference type="Gene3D" id="2.40.10.10">
    <property type="entry name" value="Trypsin-like serine proteases"/>
    <property type="match status" value="2"/>
</dbReference>
<comment type="caution">
    <text evidence="2">Lacks conserved residue(s) required for the propagation of feature annotation.</text>
</comment>
<keyword evidence="9" id="KW-1185">Reference proteome</keyword>
<dbReference type="SUPFAM" id="SSF57424">
    <property type="entry name" value="LDL receptor-like module"/>
    <property type="match status" value="2"/>
</dbReference>
<dbReference type="InterPro" id="IPR001254">
    <property type="entry name" value="Trypsin_dom"/>
</dbReference>
<evidence type="ECO:0000259" key="7">
    <source>
        <dbReference type="PROSITE" id="PS50240"/>
    </source>
</evidence>
<feature type="domain" description="Peptidase S1" evidence="7">
    <location>
        <begin position="594"/>
        <end position="835"/>
    </location>
</feature>
<feature type="disulfide bond" evidence="3">
    <location>
        <begin position="150"/>
        <end position="162"/>
    </location>
</feature>
<dbReference type="SMART" id="SM00192">
    <property type="entry name" value="LDLa"/>
    <property type="match status" value="2"/>
</dbReference>
<dbReference type="InterPro" id="IPR033116">
    <property type="entry name" value="TRYPSIN_SER"/>
</dbReference>
<dbReference type="InterPro" id="IPR043504">
    <property type="entry name" value="Peptidase_S1_PA_chymotrypsin"/>
</dbReference>
<dbReference type="PRINTS" id="PR00722">
    <property type="entry name" value="CHYMOTRYPSIN"/>
</dbReference>
<keyword evidence="4" id="KW-0720">Serine protease</keyword>
<dbReference type="SMART" id="SM00042">
    <property type="entry name" value="CUB"/>
    <property type="match status" value="2"/>
</dbReference>
<dbReference type="InterPro" id="IPR035914">
    <property type="entry name" value="Sperma_CUB_dom_sf"/>
</dbReference>
<dbReference type="InterPro" id="IPR002172">
    <property type="entry name" value="LDrepeatLR_classA_rpt"/>
</dbReference>
<proteinExistence type="predicted"/>
<dbReference type="CDD" id="cd00190">
    <property type="entry name" value="Tryp_SPc"/>
    <property type="match status" value="1"/>
</dbReference>